<name>A0A8S9QYD3_BRACR</name>
<dbReference type="EMBL" id="QGKX02000996">
    <property type="protein sequence ID" value="KAF3558076.1"/>
    <property type="molecule type" value="Genomic_DNA"/>
</dbReference>
<evidence type="ECO:0000313" key="1">
    <source>
        <dbReference type="EMBL" id="KAF3558076.1"/>
    </source>
</evidence>
<proteinExistence type="predicted"/>
<comment type="caution">
    <text evidence="1">The sequence shown here is derived from an EMBL/GenBank/DDBJ whole genome shotgun (WGS) entry which is preliminary data.</text>
</comment>
<accession>A0A8S9QYD3</accession>
<protein>
    <submittedName>
        <fullName evidence="1">Uncharacterized protein</fullName>
    </submittedName>
</protein>
<dbReference type="Proteomes" id="UP000712600">
    <property type="component" value="Unassembled WGS sequence"/>
</dbReference>
<gene>
    <name evidence="1" type="ORF">F2Q69_00013753</name>
</gene>
<organism evidence="1 2">
    <name type="scientific">Brassica cretica</name>
    <name type="common">Mustard</name>
    <dbReference type="NCBI Taxonomy" id="69181"/>
    <lineage>
        <taxon>Eukaryota</taxon>
        <taxon>Viridiplantae</taxon>
        <taxon>Streptophyta</taxon>
        <taxon>Embryophyta</taxon>
        <taxon>Tracheophyta</taxon>
        <taxon>Spermatophyta</taxon>
        <taxon>Magnoliopsida</taxon>
        <taxon>eudicotyledons</taxon>
        <taxon>Gunneridae</taxon>
        <taxon>Pentapetalae</taxon>
        <taxon>rosids</taxon>
        <taxon>malvids</taxon>
        <taxon>Brassicales</taxon>
        <taxon>Brassicaceae</taxon>
        <taxon>Brassiceae</taxon>
        <taxon>Brassica</taxon>
    </lineage>
</organism>
<evidence type="ECO:0000313" key="2">
    <source>
        <dbReference type="Proteomes" id="UP000712600"/>
    </source>
</evidence>
<sequence length="144" mass="16518">MPFTNQEIFSSREFRPPEKLEMANLLSDEPKINSIMPKNLSCFLVSHIQVNTSSNRWTCKSYQATMSEPLFGGLVSHIKHHWSQEYRRPSATFVRPFNPSSSPSGVHIQTELVECFVPRVLQVVSEPLFWYLLNHSIFSSSISS</sequence>
<dbReference type="AlphaFoldDB" id="A0A8S9QYD3"/>
<reference evidence="1" key="1">
    <citation type="submission" date="2019-12" db="EMBL/GenBank/DDBJ databases">
        <title>Genome sequencing and annotation of Brassica cretica.</title>
        <authorList>
            <person name="Studholme D.J."/>
            <person name="Sarris P."/>
        </authorList>
    </citation>
    <scope>NUCLEOTIDE SEQUENCE</scope>
    <source>
        <strain evidence="1">PFS-109/04</strain>
        <tissue evidence="1">Leaf</tissue>
    </source>
</reference>